<dbReference type="Gene3D" id="1.10.357.10">
    <property type="entry name" value="Tetracycline Repressor, domain 2"/>
    <property type="match status" value="1"/>
</dbReference>
<dbReference type="Proteomes" id="UP000199017">
    <property type="component" value="Unassembled WGS sequence"/>
</dbReference>
<keyword evidence="1" id="KW-0678">Repressor</keyword>
<dbReference type="Pfam" id="PF00440">
    <property type="entry name" value="TetR_N"/>
    <property type="match status" value="1"/>
</dbReference>
<dbReference type="PROSITE" id="PS50977">
    <property type="entry name" value="HTH_TETR_2"/>
    <property type="match status" value="1"/>
</dbReference>
<reference evidence="5 6" key="1">
    <citation type="submission" date="2016-10" db="EMBL/GenBank/DDBJ databases">
        <authorList>
            <person name="de Groot N.N."/>
        </authorList>
    </citation>
    <scope>NUCLEOTIDE SEQUENCE [LARGE SCALE GENOMIC DNA]</scope>
    <source>
        <strain evidence="6">P4B,CCM 7963,CECT 7998,DSM 25260,IBRC-M 10614,KCTC 13821</strain>
    </source>
</reference>
<proteinExistence type="predicted"/>
<evidence type="ECO:0000256" key="1">
    <source>
        <dbReference type="ARBA" id="ARBA00022491"/>
    </source>
</evidence>
<dbReference type="STRING" id="930129.SAMN05216352_10860"/>
<evidence type="ECO:0000256" key="2">
    <source>
        <dbReference type="ARBA" id="ARBA00023125"/>
    </source>
</evidence>
<dbReference type="GO" id="GO:0003677">
    <property type="term" value="F:DNA binding"/>
    <property type="evidence" value="ECO:0007669"/>
    <property type="project" value="UniProtKB-UniRule"/>
</dbReference>
<dbReference type="PRINTS" id="PR00455">
    <property type="entry name" value="HTHTETR"/>
</dbReference>
<dbReference type="SUPFAM" id="SSF46689">
    <property type="entry name" value="Homeodomain-like"/>
    <property type="match status" value="1"/>
</dbReference>
<name>A0A1G8KXS1_9BACI</name>
<evidence type="ECO:0000313" key="6">
    <source>
        <dbReference type="Proteomes" id="UP000199017"/>
    </source>
</evidence>
<dbReference type="Gene3D" id="1.10.10.60">
    <property type="entry name" value="Homeodomain-like"/>
    <property type="match status" value="1"/>
</dbReference>
<dbReference type="PANTHER" id="PTHR43479:SF11">
    <property type="entry name" value="ACREF_ENVCD OPERON REPRESSOR-RELATED"/>
    <property type="match status" value="1"/>
</dbReference>
<dbReference type="Pfam" id="PF17932">
    <property type="entry name" value="TetR_C_24"/>
    <property type="match status" value="1"/>
</dbReference>
<gene>
    <name evidence="5" type="ORF">SAMN05216352_10860</name>
</gene>
<organism evidence="5 6">
    <name type="scientific">Alteribacillus bidgolensis</name>
    <dbReference type="NCBI Taxonomy" id="930129"/>
    <lineage>
        <taxon>Bacteria</taxon>
        <taxon>Bacillati</taxon>
        <taxon>Bacillota</taxon>
        <taxon>Bacilli</taxon>
        <taxon>Bacillales</taxon>
        <taxon>Bacillaceae</taxon>
        <taxon>Alteribacillus</taxon>
    </lineage>
</organism>
<dbReference type="InterPro" id="IPR036271">
    <property type="entry name" value="Tet_transcr_reg_TetR-rel_C_sf"/>
</dbReference>
<protein>
    <submittedName>
        <fullName evidence="5">Transcriptional regulator, TetR family</fullName>
    </submittedName>
</protein>
<dbReference type="InterPro" id="IPR009057">
    <property type="entry name" value="Homeodomain-like_sf"/>
</dbReference>
<dbReference type="SUPFAM" id="SSF48498">
    <property type="entry name" value="Tetracyclin repressor-like, C-terminal domain"/>
    <property type="match status" value="1"/>
</dbReference>
<dbReference type="InterPro" id="IPR041490">
    <property type="entry name" value="KstR2_TetR_C"/>
</dbReference>
<sequence length="195" mass="22474">MSLREQKLQRKKEDIIRSAATILQEKGLHGTTMEEIAAQLLMTKGSLYHYFKNKEDLLFQCHKIILDTSNQKITEILESNQSSIHKIESVIRSHIHLSTEENVIFSLIDKPESTFSGQNLEKVVSQRSYYANCIDKILEEGVNNGDFKNINIKLSRLMILGSLNWIQQWYQPDSANTPEDISDYFVEKLVQTLIA</sequence>
<accession>A0A1G8KXS1</accession>
<dbReference type="EMBL" id="FNDU01000008">
    <property type="protein sequence ID" value="SDI48192.1"/>
    <property type="molecule type" value="Genomic_DNA"/>
</dbReference>
<evidence type="ECO:0000259" key="4">
    <source>
        <dbReference type="PROSITE" id="PS50977"/>
    </source>
</evidence>
<keyword evidence="2 3" id="KW-0238">DNA-binding</keyword>
<dbReference type="OrthoDB" id="9814200at2"/>
<dbReference type="AlphaFoldDB" id="A0A1G8KXS1"/>
<dbReference type="RefSeq" id="WP_091585902.1">
    <property type="nucleotide sequence ID" value="NZ_FNDU01000008.1"/>
</dbReference>
<dbReference type="InterPro" id="IPR050624">
    <property type="entry name" value="HTH-type_Tx_Regulator"/>
</dbReference>
<evidence type="ECO:0000256" key="3">
    <source>
        <dbReference type="PROSITE-ProRule" id="PRU00335"/>
    </source>
</evidence>
<dbReference type="InterPro" id="IPR001647">
    <property type="entry name" value="HTH_TetR"/>
</dbReference>
<evidence type="ECO:0000313" key="5">
    <source>
        <dbReference type="EMBL" id="SDI48192.1"/>
    </source>
</evidence>
<dbReference type="PANTHER" id="PTHR43479">
    <property type="entry name" value="ACREF/ENVCD OPERON REPRESSOR-RELATED"/>
    <property type="match status" value="1"/>
</dbReference>
<feature type="domain" description="HTH tetR-type" evidence="4">
    <location>
        <begin position="9"/>
        <end position="69"/>
    </location>
</feature>
<feature type="DNA-binding region" description="H-T-H motif" evidence="3">
    <location>
        <begin position="32"/>
        <end position="51"/>
    </location>
</feature>
<keyword evidence="6" id="KW-1185">Reference proteome</keyword>